<dbReference type="Proteomes" id="UP000663760">
    <property type="component" value="Chromosome 12"/>
</dbReference>
<dbReference type="AlphaFoldDB" id="A0A7I8L7Z1"/>
<dbReference type="GO" id="GO:0050793">
    <property type="term" value="P:regulation of developmental process"/>
    <property type="evidence" value="ECO:0007669"/>
    <property type="project" value="TreeGrafter"/>
</dbReference>
<accession>A0A7I8L7Z1</accession>
<feature type="domain" description="ZF-HD dimerization-type" evidence="4">
    <location>
        <begin position="22"/>
        <end position="71"/>
    </location>
</feature>
<keyword evidence="1" id="KW-0479">Metal-binding</keyword>
<evidence type="ECO:0000313" key="5">
    <source>
        <dbReference type="EMBL" id="CAA7406143.1"/>
    </source>
</evidence>
<dbReference type="GO" id="GO:0000976">
    <property type="term" value="F:transcription cis-regulatory region binding"/>
    <property type="evidence" value="ECO:0007669"/>
    <property type="project" value="TreeGrafter"/>
</dbReference>
<dbReference type="NCBIfam" id="TIGR01566">
    <property type="entry name" value="ZF_HD_prot_N"/>
    <property type="match status" value="1"/>
</dbReference>
<dbReference type="PANTHER" id="PTHR31948:SF171">
    <property type="entry name" value="HOMEOBOX DOMAIN-CONTAINING PROTEIN"/>
    <property type="match status" value="1"/>
</dbReference>
<keyword evidence="2" id="KW-0863">Zinc-finger</keyword>
<dbReference type="GO" id="GO:0005634">
    <property type="term" value="C:nucleus"/>
    <property type="evidence" value="ECO:0007669"/>
    <property type="project" value="TreeGrafter"/>
</dbReference>
<reference evidence="5" key="1">
    <citation type="submission" date="2020-02" db="EMBL/GenBank/DDBJ databases">
        <authorList>
            <person name="Scholz U."/>
            <person name="Mascher M."/>
            <person name="Fiebig A."/>
        </authorList>
    </citation>
    <scope>NUCLEOTIDE SEQUENCE</scope>
</reference>
<dbReference type="PROSITE" id="PS51523">
    <property type="entry name" value="ZF_HD_DIMER"/>
    <property type="match status" value="1"/>
</dbReference>
<sequence>MGPLQEPKVAAPPVKKEKVVRYRECRKNHAARIGGYAVDGCMEFMAAGEEGTGAALKCAACGCHRSFHKREVEREAPCDCSSVTSPQC</sequence>
<evidence type="ECO:0000256" key="1">
    <source>
        <dbReference type="ARBA" id="ARBA00022723"/>
    </source>
</evidence>
<proteinExistence type="predicted"/>
<protein>
    <recommendedName>
        <fullName evidence="4">ZF-HD dimerization-type domain-containing protein</fullName>
    </recommendedName>
</protein>
<evidence type="ECO:0000256" key="3">
    <source>
        <dbReference type="ARBA" id="ARBA00022833"/>
    </source>
</evidence>
<evidence type="ECO:0000259" key="4">
    <source>
        <dbReference type="PROSITE" id="PS51523"/>
    </source>
</evidence>
<keyword evidence="6" id="KW-1185">Reference proteome</keyword>
<dbReference type="InterPro" id="IPR006456">
    <property type="entry name" value="ZF_HD_homeobox_Cys/His_dimer"/>
</dbReference>
<dbReference type="GO" id="GO:0008270">
    <property type="term" value="F:zinc ion binding"/>
    <property type="evidence" value="ECO:0007669"/>
    <property type="project" value="UniProtKB-KW"/>
</dbReference>
<dbReference type="Pfam" id="PF04770">
    <property type="entry name" value="ZF-HD_dimer"/>
    <property type="match status" value="1"/>
</dbReference>
<gene>
    <name evidence="5" type="ORF">SI8410_12016821</name>
</gene>
<keyword evidence="3" id="KW-0862">Zinc</keyword>
<evidence type="ECO:0000313" key="6">
    <source>
        <dbReference type="Proteomes" id="UP000663760"/>
    </source>
</evidence>
<dbReference type="GO" id="GO:0003700">
    <property type="term" value="F:DNA-binding transcription factor activity"/>
    <property type="evidence" value="ECO:0007669"/>
    <property type="project" value="TreeGrafter"/>
</dbReference>
<evidence type="ECO:0000256" key="2">
    <source>
        <dbReference type="ARBA" id="ARBA00022771"/>
    </source>
</evidence>
<dbReference type="OrthoDB" id="682018at2759"/>
<dbReference type="PANTHER" id="PTHR31948">
    <property type="entry name" value="ZINC-FINGER HOMEODOMAIN PROTEIN 2"/>
    <property type="match status" value="1"/>
</dbReference>
<name>A0A7I8L7Z1_SPIIN</name>
<dbReference type="EMBL" id="LR746275">
    <property type="protein sequence ID" value="CAA7406143.1"/>
    <property type="molecule type" value="Genomic_DNA"/>
</dbReference>
<organism evidence="5 6">
    <name type="scientific">Spirodela intermedia</name>
    <name type="common">Intermediate duckweed</name>
    <dbReference type="NCBI Taxonomy" id="51605"/>
    <lineage>
        <taxon>Eukaryota</taxon>
        <taxon>Viridiplantae</taxon>
        <taxon>Streptophyta</taxon>
        <taxon>Embryophyta</taxon>
        <taxon>Tracheophyta</taxon>
        <taxon>Spermatophyta</taxon>
        <taxon>Magnoliopsida</taxon>
        <taxon>Liliopsida</taxon>
        <taxon>Araceae</taxon>
        <taxon>Lemnoideae</taxon>
        <taxon>Spirodela</taxon>
    </lineage>
</organism>